<feature type="non-terminal residue" evidence="1">
    <location>
        <position position="1"/>
    </location>
</feature>
<organism evidence="1 2">
    <name type="scientific">Datura stramonium</name>
    <name type="common">Jimsonweed</name>
    <name type="synonym">Common thornapple</name>
    <dbReference type="NCBI Taxonomy" id="4076"/>
    <lineage>
        <taxon>Eukaryota</taxon>
        <taxon>Viridiplantae</taxon>
        <taxon>Streptophyta</taxon>
        <taxon>Embryophyta</taxon>
        <taxon>Tracheophyta</taxon>
        <taxon>Spermatophyta</taxon>
        <taxon>Magnoliopsida</taxon>
        <taxon>eudicotyledons</taxon>
        <taxon>Gunneridae</taxon>
        <taxon>Pentapetalae</taxon>
        <taxon>asterids</taxon>
        <taxon>lamiids</taxon>
        <taxon>Solanales</taxon>
        <taxon>Solanaceae</taxon>
        <taxon>Solanoideae</taxon>
        <taxon>Datureae</taxon>
        <taxon>Datura</taxon>
    </lineage>
</organism>
<name>A0ABS8UNR3_DATST</name>
<dbReference type="EMBL" id="JACEIK010002219">
    <property type="protein sequence ID" value="MCD9559787.1"/>
    <property type="molecule type" value="Genomic_DNA"/>
</dbReference>
<sequence length="92" mass="10711">ERWRALNVRRSYPYLEKDVRISSTLCWRNLEEDAESTHVVHPVGILKHIQAITVKWQQAAAINNHLVCLAISELESTILKEIIHLVRCKEAR</sequence>
<evidence type="ECO:0000313" key="2">
    <source>
        <dbReference type="Proteomes" id="UP000823775"/>
    </source>
</evidence>
<reference evidence="1 2" key="1">
    <citation type="journal article" date="2021" name="BMC Genomics">
        <title>Datura genome reveals duplications of psychoactive alkaloid biosynthetic genes and high mutation rate following tissue culture.</title>
        <authorList>
            <person name="Rajewski A."/>
            <person name="Carter-House D."/>
            <person name="Stajich J."/>
            <person name="Litt A."/>
        </authorList>
    </citation>
    <scope>NUCLEOTIDE SEQUENCE [LARGE SCALE GENOMIC DNA]</scope>
    <source>
        <strain evidence="1">AR-01</strain>
    </source>
</reference>
<accession>A0ABS8UNR3</accession>
<evidence type="ECO:0000313" key="1">
    <source>
        <dbReference type="EMBL" id="MCD9559787.1"/>
    </source>
</evidence>
<gene>
    <name evidence="1" type="ORF">HAX54_018044</name>
</gene>
<comment type="caution">
    <text evidence="1">The sequence shown here is derived from an EMBL/GenBank/DDBJ whole genome shotgun (WGS) entry which is preliminary data.</text>
</comment>
<dbReference type="Proteomes" id="UP000823775">
    <property type="component" value="Unassembled WGS sequence"/>
</dbReference>
<proteinExistence type="predicted"/>
<keyword evidence="2" id="KW-1185">Reference proteome</keyword>
<protein>
    <submittedName>
        <fullName evidence="1">Uncharacterized protein</fullName>
    </submittedName>
</protein>